<feature type="domain" description="Putative Flp pilus-assembly TadG-like N-terminal" evidence="1">
    <location>
        <begin position="4"/>
        <end position="44"/>
    </location>
</feature>
<keyword evidence="3" id="KW-1185">Reference proteome</keyword>
<dbReference type="RefSeq" id="WP_272749339.1">
    <property type="nucleotide sequence ID" value="NZ_JAQQKX010000016.1"/>
</dbReference>
<evidence type="ECO:0000313" key="3">
    <source>
        <dbReference type="Proteomes" id="UP001214854"/>
    </source>
</evidence>
<accession>A0ABT5HXS0</accession>
<name>A0ABT5HXS0_9CAUL</name>
<dbReference type="Pfam" id="PF13400">
    <property type="entry name" value="Tad"/>
    <property type="match status" value="1"/>
</dbReference>
<protein>
    <submittedName>
        <fullName evidence="2">Pilus assembly protein TadG-related protein</fullName>
    </submittedName>
</protein>
<evidence type="ECO:0000313" key="2">
    <source>
        <dbReference type="EMBL" id="MDC7684867.1"/>
    </source>
</evidence>
<sequence>MALTTGLVAVPLLMAAAGGVEFASAHKERAQMQDAADAGALAGAGKLAVATYNQNTDGIRQIAVDTAMDQLNDLPKSTSVQFTAEVDLTKGLVTVTGVADRKSLMGFMKIGETRMSVVAQAENLQKVPLCVLQTMDGGLSVENTAYIKAPGCAIHANHDINVTASAMIEADRIQAAGKVSGVTKPQGNSGAMTIPDPFTDMDLKPPLPCLPVSIRAVLIKSTTIYLPPGVHCDILQVVDSGKLYLLPGEHYFMSPLSLAGKGQIEGDDVVLIFGGKQKFDFADNGEVRISARRSGKFAGFLIVTSRDNTQKFTIKSDRVSQLLGTIYIPNAELEIETAGSVAQDSAWSVIVARTLTLRKDPVLVINNRYAGSGVPVPQGVGPSRIAPVLTK</sequence>
<proteinExistence type="predicted"/>
<organism evidence="2 3">
    <name type="scientific">Asticcacaulis aquaticus</name>
    <dbReference type="NCBI Taxonomy" id="2984212"/>
    <lineage>
        <taxon>Bacteria</taxon>
        <taxon>Pseudomonadati</taxon>
        <taxon>Pseudomonadota</taxon>
        <taxon>Alphaproteobacteria</taxon>
        <taxon>Caulobacterales</taxon>
        <taxon>Caulobacteraceae</taxon>
        <taxon>Asticcacaulis</taxon>
    </lineage>
</organism>
<dbReference type="InterPro" id="IPR028087">
    <property type="entry name" value="Tad_N"/>
</dbReference>
<evidence type="ECO:0000259" key="1">
    <source>
        <dbReference type="Pfam" id="PF13400"/>
    </source>
</evidence>
<dbReference type="Proteomes" id="UP001214854">
    <property type="component" value="Unassembled WGS sequence"/>
</dbReference>
<reference evidence="2 3" key="1">
    <citation type="submission" date="2023-01" db="EMBL/GenBank/DDBJ databases">
        <title>Novel species of the genus Asticcacaulis isolated from rivers.</title>
        <authorList>
            <person name="Lu H."/>
        </authorList>
    </citation>
    <scope>NUCLEOTIDE SEQUENCE [LARGE SCALE GENOMIC DNA]</scope>
    <source>
        <strain evidence="2 3">BYS171W</strain>
    </source>
</reference>
<dbReference type="EMBL" id="JAQQKX010000016">
    <property type="protein sequence ID" value="MDC7684867.1"/>
    <property type="molecule type" value="Genomic_DNA"/>
</dbReference>
<gene>
    <name evidence="2" type="ORF">PQU92_16400</name>
</gene>
<comment type="caution">
    <text evidence="2">The sequence shown here is derived from an EMBL/GenBank/DDBJ whole genome shotgun (WGS) entry which is preliminary data.</text>
</comment>